<gene>
    <name evidence="1" type="ORF">H5410_006999</name>
</gene>
<sequence>MARDSSMGGIYLINNRIKAVYGWHKGETLEAKLEEAQRKECKYKDAVIHIKKEILKEYNS</sequence>
<keyword evidence="2" id="KW-1185">Reference proteome</keyword>
<name>A0A9J6AAW4_SOLCO</name>
<protein>
    <submittedName>
        <fullName evidence="1">Uncharacterized protein</fullName>
    </submittedName>
</protein>
<dbReference type="EMBL" id="JACXVP010000002">
    <property type="protein sequence ID" value="KAG5621781.1"/>
    <property type="molecule type" value="Genomic_DNA"/>
</dbReference>
<dbReference type="AlphaFoldDB" id="A0A9J6AAW4"/>
<reference evidence="1 2" key="1">
    <citation type="submission" date="2020-09" db="EMBL/GenBank/DDBJ databases">
        <title>De no assembly of potato wild relative species, Solanum commersonii.</title>
        <authorList>
            <person name="Cho K."/>
        </authorList>
    </citation>
    <scope>NUCLEOTIDE SEQUENCE [LARGE SCALE GENOMIC DNA]</scope>
    <source>
        <strain evidence="1">LZ3.2</strain>
        <tissue evidence="1">Leaf</tissue>
    </source>
</reference>
<comment type="caution">
    <text evidence="1">The sequence shown here is derived from an EMBL/GenBank/DDBJ whole genome shotgun (WGS) entry which is preliminary data.</text>
</comment>
<evidence type="ECO:0000313" key="2">
    <source>
        <dbReference type="Proteomes" id="UP000824120"/>
    </source>
</evidence>
<dbReference type="Proteomes" id="UP000824120">
    <property type="component" value="Chromosome 2"/>
</dbReference>
<proteinExistence type="predicted"/>
<accession>A0A9J6AAW4</accession>
<evidence type="ECO:0000313" key="1">
    <source>
        <dbReference type="EMBL" id="KAG5621781.1"/>
    </source>
</evidence>
<organism evidence="1 2">
    <name type="scientific">Solanum commersonii</name>
    <name type="common">Commerson's wild potato</name>
    <name type="synonym">Commerson's nightshade</name>
    <dbReference type="NCBI Taxonomy" id="4109"/>
    <lineage>
        <taxon>Eukaryota</taxon>
        <taxon>Viridiplantae</taxon>
        <taxon>Streptophyta</taxon>
        <taxon>Embryophyta</taxon>
        <taxon>Tracheophyta</taxon>
        <taxon>Spermatophyta</taxon>
        <taxon>Magnoliopsida</taxon>
        <taxon>eudicotyledons</taxon>
        <taxon>Gunneridae</taxon>
        <taxon>Pentapetalae</taxon>
        <taxon>asterids</taxon>
        <taxon>lamiids</taxon>
        <taxon>Solanales</taxon>
        <taxon>Solanaceae</taxon>
        <taxon>Solanoideae</taxon>
        <taxon>Solaneae</taxon>
        <taxon>Solanum</taxon>
    </lineage>
</organism>